<evidence type="ECO:0000313" key="1">
    <source>
        <dbReference type="EMBL" id="KAF9644542.1"/>
    </source>
</evidence>
<accession>A0ACB6Z4U5</accession>
<reference evidence="1" key="1">
    <citation type="submission" date="2019-10" db="EMBL/GenBank/DDBJ databases">
        <authorList>
            <consortium name="DOE Joint Genome Institute"/>
            <person name="Kuo A."/>
            <person name="Miyauchi S."/>
            <person name="Kiss E."/>
            <person name="Drula E."/>
            <person name="Kohler A."/>
            <person name="Sanchez-Garcia M."/>
            <person name="Andreopoulos B."/>
            <person name="Barry K.W."/>
            <person name="Bonito G."/>
            <person name="Buee M."/>
            <person name="Carver A."/>
            <person name="Chen C."/>
            <person name="Cichocki N."/>
            <person name="Clum A."/>
            <person name="Culley D."/>
            <person name="Crous P.W."/>
            <person name="Fauchery L."/>
            <person name="Girlanda M."/>
            <person name="Hayes R."/>
            <person name="Keri Z."/>
            <person name="Labutti K."/>
            <person name="Lipzen A."/>
            <person name="Lombard V."/>
            <person name="Magnuson J."/>
            <person name="Maillard F."/>
            <person name="Morin E."/>
            <person name="Murat C."/>
            <person name="Nolan M."/>
            <person name="Ohm R."/>
            <person name="Pangilinan J."/>
            <person name="Pereira M."/>
            <person name="Perotto S."/>
            <person name="Peter M."/>
            <person name="Riley R."/>
            <person name="Sitrit Y."/>
            <person name="Stielow B."/>
            <person name="Szollosi G."/>
            <person name="Zifcakova L."/>
            <person name="Stursova M."/>
            <person name="Spatafora J.W."/>
            <person name="Tedersoo L."/>
            <person name="Vaario L.-M."/>
            <person name="Yamada A."/>
            <person name="Yan M."/>
            <person name="Wang P."/>
            <person name="Xu J."/>
            <person name="Bruns T."/>
            <person name="Baldrian P."/>
            <person name="Vilgalys R."/>
            <person name="Henrissat B."/>
            <person name="Grigoriev I.V."/>
            <person name="Hibbett D."/>
            <person name="Nagy L.G."/>
            <person name="Martin F.M."/>
        </authorList>
    </citation>
    <scope>NUCLEOTIDE SEQUENCE</scope>
    <source>
        <strain evidence="1">P2</strain>
    </source>
</reference>
<dbReference type="EMBL" id="MU118133">
    <property type="protein sequence ID" value="KAF9644542.1"/>
    <property type="molecule type" value="Genomic_DNA"/>
</dbReference>
<name>A0ACB6Z4U5_THEGA</name>
<dbReference type="Proteomes" id="UP000886501">
    <property type="component" value="Unassembled WGS sequence"/>
</dbReference>
<gene>
    <name evidence="1" type="ORF">BDM02DRAFT_3121743</name>
</gene>
<evidence type="ECO:0000313" key="2">
    <source>
        <dbReference type="Proteomes" id="UP000886501"/>
    </source>
</evidence>
<proteinExistence type="predicted"/>
<sequence>MLGGLALNCICHLLSRLPTTSGQHVTLRTDGKDSVPAPLSSIPRTSSPPLSVGRFNSPHLLSTWDSIVISSQLVTVDVYDQVREKLNQQLGVLSH</sequence>
<protein>
    <submittedName>
        <fullName evidence="1">Uncharacterized protein</fullName>
    </submittedName>
</protein>
<reference evidence="1" key="2">
    <citation type="journal article" date="2020" name="Nat. Commun.">
        <title>Large-scale genome sequencing of mycorrhizal fungi provides insights into the early evolution of symbiotic traits.</title>
        <authorList>
            <person name="Miyauchi S."/>
            <person name="Kiss E."/>
            <person name="Kuo A."/>
            <person name="Drula E."/>
            <person name="Kohler A."/>
            <person name="Sanchez-Garcia M."/>
            <person name="Morin E."/>
            <person name="Andreopoulos B."/>
            <person name="Barry K.W."/>
            <person name="Bonito G."/>
            <person name="Buee M."/>
            <person name="Carver A."/>
            <person name="Chen C."/>
            <person name="Cichocki N."/>
            <person name="Clum A."/>
            <person name="Culley D."/>
            <person name="Crous P.W."/>
            <person name="Fauchery L."/>
            <person name="Girlanda M."/>
            <person name="Hayes R.D."/>
            <person name="Keri Z."/>
            <person name="LaButti K."/>
            <person name="Lipzen A."/>
            <person name="Lombard V."/>
            <person name="Magnuson J."/>
            <person name="Maillard F."/>
            <person name="Murat C."/>
            <person name="Nolan M."/>
            <person name="Ohm R.A."/>
            <person name="Pangilinan J."/>
            <person name="Pereira M.F."/>
            <person name="Perotto S."/>
            <person name="Peter M."/>
            <person name="Pfister S."/>
            <person name="Riley R."/>
            <person name="Sitrit Y."/>
            <person name="Stielow J.B."/>
            <person name="Szollosi G."/>
            <person name="Zifcakova L."/>
            <person name="Stursova M."/>
            <person name="Spatafora J.W."/>
            <person name="Tedersoo L."/>
            <person name="Vaario L.M."/>
            <person name="Yamada A."/>
            <person name="Yan M."/>
            <person name="Wang P."/>
            <person name="Xu J."/>
            <person name="Bruns T."/>
            <person name="Baldrian P."/>
            <person name="Vilgalys R."/>
            <person name="Dunand C."/>
            <person name="Henrissat B."/>
            <person name="Grigoriev I.V."/>
            <person name="Hibbett D."/>
            <person name="Nagy L.G."/>
            <person name="Martin F.M."/>
        </authorList>
    </citation>
    <scope>NUCLEOTIDE SEQUENCE</scope>
    <source>
        <strain evidence="1">P2</strain>
    </source>
</reference>
<comment type="caution">
    <text evidence="1">The sequence shown here is derived from an EMBL/GenBank/DDBJ whole genome shotgun (WGS) entry which is preliminary data.</text>
</comment>
<organism evidence="1 2">
    <name type="scientific">Thelephora ganbajun</name>
    <name type="common">Ganba fungus</name>
    <dbReference type="NCBI Taxonomy" id="370292"/>
    <lineage>
        <taxon>Eukaryota</taxon>
        <taxon>Fungi</taxon>
        <taxon>Dikarya</taxon>
        <taxon>Basidiomycota</taxon>
        <taxon>Agaricomycotina</taxon>
        <taxon>Agaricomycetes</taxon>
        <taxon>Thelephorales</taxon>
        <taxon>Thelephoraceae</taxon>
        <taxon>Thelephora</taxon>
    </lineage>
</organism>
<keyword evidence="2" id="KW-1185">Reference proteome</keyword>